<comment type="caution">
    <text evidence="2">The sequence shown here is derived from an EMBL/GenBank/DDBJ whole genome shotgun (WGS) entry which is preliminary data.</text>
</comment>
<name>A0A917S1L4_9BACL</name>
<keyword evidence="3" id="KW-1185">Reference proteome</keyword>
<evidence type="ECO:0000313" key="2">
    <source>
        <dbReference type="EMBL" id="GGL50727.1"/>
    </source>
</evidence>
<evidence type="ECO:0000256" key="1">
    <source>
        <dbReference type="SAM" id="MobiDB-lite"/>
    </source>
</evidence>
<gene>
    <name evidence="2" type="ORF">GCM10007968_13730</name>
</gene>
<sequence>MREQGGVPANRTLNPAGSKPDLADRAPDLAGSKPDLADRTPNLAGRTSDLDFCQESGHLEMKDTCLKSYRAALGLG</sequence>
<feature type="region of interest" description="Disordered" evidence="1">
    <location>
        <begin position="1"/>
        <end position="49"/>
    </location>
</feature>
<dbReference type="Proteomes" id="UP000654670">
    <property type="component" value="Unassembled WGS sequence"/>
</dbReference>
<organism evidence="2 3">
    <name type="scientific">Sporolactobacillus putidus</name>
    <dbReference type="NCBI Taxonomy" id="492735"/>
    <lineage>
        <taxon>Bacteria</taxon>
        <taxon>Bacillati</taxon>
        <taxon>Bacillota</taxon>
        <taxon>Bacilli</taxon>
        <taxon>Bacillales</taxon>
        <taxon>Sporolactobacillaceae</taxon>
        <taxon>Sporolactobacillus</taxon>
    </lineage>
</organism>
<accession>A0A917S1L4</accession>
<reference evidence="2" key="2">
    <citation type="submission" date="2020-09" db="EMBL/GenBank/DDBJ databases">
        <authorList>
            <person name="Sun Q."/>
            <person name="Ohkuma M."/>
        </authorList>
    </citation>
    <scope>NUCLEOTIDE SEQUENCE</scope>
    <source>
        <strain evidence="2">JCM 15325</strain>
    </source>
</reference>
<reference evidence="2" key="1">
    <citation type="journal article" date="2014" name="Int. J. Syst. Evol. Microbiol.">
        <title>Complete genome sequence of Corynebacterium casei LMG S-19264T (=DSM 44701T), isolated from a smear-ripened cheese.</title>
        <authorList>
            <consortium name="US DOE Joint Genome Institute (JGI-PGF)"/>
            <person name="Walter F."/>
            <person name="Albersmeier A."/>
            <person name="Kalinowski J."/>
            <person name="Ruckert C."/>
        </authorList>
    </citation>
    <scope>NUCLEOTIDE SEQUENCE</scope>
    <source>
        <strain evidence="2">JCM 15325</strain>
    </source>
</reference>
<proteinExistence type="predicted"/>
<protein>
    <submittedName>
        <fullName evidence="2">Uncharacterized protein</fullName>
    </submittedName>
</protein>
<dbReference type="EMBL" id="BMOK01000004">
    <property type="protein sequence ID" value="GGL50727.1"/>
    <property type="molecule type" value="Genomic_DNA"/>
</dbReference>
<dbReference type="AlphaFoldDB" id="A0A917S1L4"/>
<evidence type="ECO:0000313" key="3">
    <source>
        <dbReference type="Proteomes" id="UP000654670"/>
    </source>
</evidence>